<dbReference type="Proteomes" id="UP000193380">
    <property type="component" value="Unassembled WGS sequence"/>
</dbReference>
<feature type="compositionally biased region" description="Low complexity" evidence="1">
    <location>
        <begin position="334"/>
        <end position="348"/>
    </location>
</feature>
<feature type="compositionally biased region" description="Low complexity" evidence="1">
    <location>
        <begin position="464"/>
        <end position="485"/>
    </location>
</feature>
<feature type="region of interest" description="Disordered" evidence="1">
    <location>
        <begin position="162"/>
        <end position="247"/>
    </location>
</feature>
<feature type="compositionally biased region" description="Polar residues" evidence="1">
    <location>
        <begin position="508"/>
        <end position="534"/>
    </location>
</feature>
<feature type="compositionally biased region" description="Polar residues" evidence="1">
    <location>
        <begin position="371"/>
        <end position="388"/>
    </location>
</feature>
<accession>A0A060XPI1</accession>
<dbReference type="EMBL" id="FR905780">
    <property type="protein sequence ID" value="CDQ81533.1"/>
    <property type="molecule type" value="Genomic_DNA"/>
</dbReference>
<reference evidence="2" key="1">
    <citation type="journal article" date="2014" name="Nat. Commun.">
        <title>The rainbow trout genome provides novel insights into evolution after whole-genome duplication in vertebrates.</title>
        <authorList>
            <person name="Berthelot C."/>
            <person name="Brunet F."/>
            <person name="Chalopin D."/>
            <person name="Juanchich A."/>
            <person name="Bernard M."/>
            <person name="Noel B."/>
            <person name="Bento P."/>
            <person name="Da Silva C."/>
            <person name="Labadie K."/>
            <person name="Alberti A."/>
            <person name="Aury J.M."/>
            <person name="Louis A."/>
            <person name="Dehais P."/>
            <person name="Bardou P."/>
            <person name="Montfort J."/>
            <person name="Klopp C."/>
            <person name="Cabau C."/>
            <person name="Gaspin C."/>
            <person name="Thorgaard G.H."/>
            <person name="Boussaha M."/>
            <person name="Quillet E."/>
            <person name="Guyomard R."/>
            <person name="Galiana D."/>
            <person name="Bobe J."/>
            <person name="Volff J.N."/>
            <person name="Genet C."/>
            <person name="Wincker P."/>
            <person name="Jaillon O."/>
            <person name="Roest Crollius H."/>
            <person name="Guiguen Y."/>
        </authorList>
    </citation>
    <scope>NUCLEOTIDE SEQUENCE [LARGE SCALE GENOMIC DNA]</scope>
</reference>
<evidence type="ECO:0000313" key="3">
    <source>
        <dbReference type="Proteomes" id="UP000193380"/>
    </source>
</evidence>
<feature type="compositionally biased region" description="Low complexity" evidence="1">
    <location>
        <begin position="650"/>
        <end position="660"/>
    </location>
</feature>
<feature type="region of interest" description="Disordered" evidence="1">
    <location>
        <begin position="595"/>
        <end position="835"/>
    </location>
</feature>
<feature type="compositionally biased region" description="Polar residues" evidence="1">
    <location>
        <begin position="620"/>
        <end position="648"/>
    </location>
</feature>
<name>A0A060XPI1_ONCMY</name>
<reference evidence="2" key="2">
    <citation type="submission" date="2014-03" db="EMBL/GenBank/DDBJ databases">
        <authorList>
            <person name="Genoscope - CEA"/>
        </authorList>
    </citation>
    <scope>NUCLEOTIDE SEQUENCE</scope>
</reference>
<feature type="compositionally biased region" description="Polar residues" evidence="1">
    <location>
        <begin position="759"/>
        <end position="804"/>
    </location>
</feature>
<evidence type="ECO:0000313" key="2">
    <source>
        <dbReference type="EMBL" id="CDQ81533.1"/>
    </source>
</evidence>
<dbReference type="STRING" id="8022.A0A060XPI1"/>
<dbReference type="PaxDb" id="8022-A0A060XPI1"/>
<feature type="compositionally biased region" description="Basic and acidic residues" evidence="1">
    <location>
        <begin position="67"/>
        <end position="85"/>
    </location>
</feature>
<feature type="compositionally biased region" description="Polar residues" evidence="1">
    <location>
        <begin position="349"/>
        <end position="363"/>
    </location>
</feature>
<sequence length="957" mass="105170">MPLSGDDLICPKFQPNIFDSSRCHDCLRQKHLHSRTSTGTGTAETPQQSLTVEKEPGQATPPAPQAVERDSSAKTEGEGTRREDSDGLSVVSSYCDVSGDQLGYEESSLCILSPDCDLYICDGDDDSTDSCRDQSVYADLSGSISAEDDYLPLRYRSTHLTMTRLDPPPHRTNPKAWMEEDNSRGTIGRHSGLKEERNRESGYFSLGRAKGARSLRDQSPPPIYRHSERGHPLYSNRSPEPKATIPFRNPNLGLASDRLNPEILNPDLPLEIPEPPDAFDLTIEVEAQVGPRSPSPTPFKIAESLASTNRRGFNSSYSRRNSPSYQESGKLNASRQSSSLSRSSSPLRNTSPFKRSECTTSLNRRGVDSEGWSQGWDQTSRGPPQSSFGRGVDIRGLNKNVISMASSVGSISQVNSVSDFKSALRKNEADSSLNGRGRDTRSSAPSRGGYESPRQSLVRKSETSNSLNGRDSRSSSPSRRAYDASNQTLLRKSDGNSLINGHGRESRNFSPLRSYDATSQSLLRKSETNSSLNGHSRHGGRCGSPIREGYDAERQSLSKSASRNDLNVYAYESGSSSPSRRGFDTPCQFLLCKSETRGYGNGRGRDRGSSSPSRKGYDAPSQSPLRKSESNSYQNSQGRDKTNSSVRCQSRGSRSPSLSSRGHETPGQSLLHKSEKSGALSGRSRDSHNSSPSKRGNDPPGQSLFRKTTSGGDSSLSYQRKDSYGDAWPDSNPSPGTWRGSTHFLHSTSPSREGRENETSAPSQRASAVTWETTRSSSSRQGLETRSSSPNTKGLTNRNLSPSPQMHRHTSSQSSMESSESGQLSGESTERSREEEYAMMADLPKVKPVLQREQHGHVGQTPNRPSGRQELFKPARLGFSIVVRKVMLWFLPLHSLSKHPSREWLDDSGDLERNHIEWQNGSRGRLSRVHSSTSLHIQVSCSANLVPFEKCTVTWSK</sequence>
<feature type="region of interest" description="Disordered" evidence="1">
    <location>
        <begin position="305"/>
        <end position="392"/>
    </location>
</feature>
<feature type="region of interest" description="Disordered" evidence="1">
    <location>
        <begin position="426"/>
        <end position="559"/>
    </location>
</feature>
<feature type="compositionally biased region" description="Low complexity" evidence="1">
    <location>
        <begin position="811"/>
        <end position="827"/>
    </location>
</feature>
<protein>
    <submittedName>
        <fullName evidence="2">Uncharacterized protein</fullName>
    </submittedName>
</protein>
<feature type="compositionally biased region" description="Polar residues" evidence="1">
    <location>
        <begin position="35"/>
        <end position="51"/>
    </location>
</feature>
<feature type="compositionally biased region" description="Low complexity" evidence="1">
    <location>
        <begin position="314"/>
        <end position="325"/>
    </location>
</feature>
<dbReference type="AlphaFoldDB" id="A0A060XPI1"/>
<organism evidence="2 3">
    <name type="scientific">Oncorhynchus mykiss</name>
    <name type="common">Rainbow trout</name>
    <name type="synonym">Salmo gairdneri</name>
    <dbReference type="NCBI Taxonomy" id="8022"/>
    <lineage>
        <taxon>Eukaryota</taxon>
        <taxon>Metazoa</taxon>
        <taxon>Chordata</taxon>
        <taxon>Craniata</taxon>
        <taxon>Vertebrata</taxon>
        <taxon>Euteleostomi</taxon>
        <taxon>Actinopterygii</taxon>
        <taxon>Neopterygii</taxon>
        <taxon>Teleostei</taxon>
        <taxon>Protacanthopterygii</taxon>
        <taxon>Salmoniformes</taxon>
        <taxon>Salmonidae</taxon>
        <taxon>Salmoninae</taxon>
        <taxon>Oncorhynchus</taxon>
    </lineage>
</organism>
<evidence type="ECO:0000256" key="1">
    <source>
        <dbReference type="SAM" id="MobiDB-lite"/>
    </source>
</evidence>
<proteinExistence type="predicted"/>
<feature type="compositionally biased region" description="Polar residues" evidence="1">
    <location>
        <begin position="705"/>
        <end position="718"/>
    </location>
</feature>
<gene>
    <name evidence="2" type="ORF">GSONMT00039655001</name>
</gene>
<feature type="compositionally biased region" description="Polar residues" evidence="1">
    <location>
        <begin position="486"/>
        <end position="499"/>
    </location>
</feature>
<feature type="region of interest" description="Disordered" evidence="1">
    <location>
        <begin position="34"/>
        <end position="88"/>
    </location>
</feature>